<evidence type="ECO:0000256" key="1">
    <source>
        <dbReference type="SAM" id="MobiDB-lite"/>
    </source>
</evidence>
<feature type="region of interest" description="Disordered" evidence="1">
    <location>
        <begin position="22"/>
        <end position="49"/>
    </location>
</feature>
<sequence>MSPVPQRNDPAMFSVSYFYPAASPSTSDSPDPSASTLASISSTTNPSSSQTFEASTIIVGLSFLLFVLWTVAIFLFAPDCRQKFLEWRAKKREAKKKIQGLGFGYDGLTRAEFQQFRKQEEHEATRYPPSLDAIPLLPPIMIPGPDASEAASALKSNAEVESEQDPAPVYERGDYRAPEDEEDVSNMKL</sequence>
<comment type="caution">
    <text evidence="3">The sequence shown here is derived from an EMBL/GenBank/DDBJ whole genome shotgun (WGS) entry which is preliminary data.</text>
</comment>
<organism evidence="3 4">
    <name type="scientific">Mycena sanguinolenta</name>
    <dbReference type="NCBI Taxonomy" id="230812"/>
    <lineage>
        <taxon>Eukaryota</taxon>
        <taxon>Fungi</taxon>
        <taxon>Dikarya</taxon>
        <taxon>Basidiomycota</taxon>
        <taxon>Agaricomycotina</taxon>
        <taxon>Agaricomycetes</taxon>
        <taxon>Agaricomycetidae</taxon>
        <taxon>Agaricales</taxon>
        <taxon>Marasmiineae</taxon>
        <taxon>Mycenaceae</taxon>
        <taxon>Mycena</taxon>
    </lineage>
</organism>
<feature type="compositionally biased region" description="Acidic residues" evidence="1">
    <location>
        <begin position="179"/>
        <end position="189"/>
    </location>
</feature>
<dbReference type="Proteomes" id="UP000623467">
    <property type="component" value="Unassembled WGS sequence"/>
</dbReference>
<keyword evidence="4" id="KW-1185">Reference proteome</keyword>
<dbReference type="EMBL" id="JACAZH010000033">
    <property type="protein sequence ID" value="KAF7337544.1"/>
    <property type="molecule type" value="Genomic_DNA"/>
</dbReference>
<feature type="transmembrane region" description="Helical" evidence="2">
    <location>
        <begin position="57"/>
        <end position="77"/>
    </location>
</feature>
<evidence type="ECO:0000256" key="2">
    <source>
        <dbReference type="SAM" id="Phobius"/>
    </source>
</evidence>
<name>A0A8H6XB75_9AGAR</name>
<feature type="region of interest" description="Disordered" evidence="1">
    <location>
        <begin position="151"/>
        <end position="189"/>
    </location>
</feature>
<accession>A0A8H6XB75</accession>
<protein>
    <submittedName>
        <fullName evidence="3">Uncharacterized protein</fullName>
    </submittedName>
</protein>
<proteinExistence type="predicted"/>
<evidence type="ECO:0000313" key="4">
    <source>
        <dbReference type="Proteomes" id="UP000623467"/>
    </source>
</evidence>
<keyword evidence="2" id="KW-1133">Transmembrane helix</keyword>
<keyword evidence="2" id="KW-0812">Transmembrane</keyword>
<keyword evidence="2" id="KW-0472">Membrane</keyword>
<evidence type="ECO:0000313" key="3">
    <source>
        <dbReference type="EMBL" id="KAF7337544.1"/>
    </source>
</evidence>
<dbReference type="OrthoDB" id="3059066at2759"/>
<gene>
    <name evidence="3" type="ORF">MSAN_02227700</name>
</gene>
<reference evidence="3" key="1">
    <citation type="submission" date="2020-05" db="EMBL/GenBank/DDBJ databases">
        <title>Mycena genomes resolve the evolution of fungal bioluminescence.</title>
        <authorList>
            <person name="Tsai I.J."/>
        </authorList>
    </citation>
    <scope>NUCLEOTIDE SEQUENCE</scope>
    <source>
        <strain evidence="3">160909Yilan</strain>
    </source>
</reference>
<dbReference type="AlphaFoldDB" id="A0A8H6XB75"/>